<evidence type="ECO:0000313" key="13">
    <source>
        <dbReference type="EMBL" id="GEL01452.1"/>
    </source>
</evidence>
<evidence type="ECO:0000256" key="6">
    <source>
        <dbReference type="ARBA" id="ARBA00023082"/>
    </source>
</evidence>
<comment type="function">
    <text evidence="9">Sigma factors are initiation factors that promote the attachment of RNA polymerase to specific initiation sites and are then released.</text>
</comment>
<evidence type="ECO:0000256" key="7">
    <source>
        <dbReference type="ARBA" id="ARBA00023125"/>
    </source>
</evidence>
<dbReference type="GO" id="GO:0016779">
    <property type="term" value="F:nucleotidyltransferase activity"/>
    <property type="evidence" value="ECO:0007669"/>
    <property type="project" value="UniProtKB-KW"/>
</dbReference>
<dbReference type="Pfam" id="PF04963">
    <property type="entry name" value="Sigma54_CBD"/>
    <property type="match status" value="1"/>
</dbReference>
<evidence type="ECO:0000256" key="10">
    <source>
        <dbReference type="SAM" id="MobiDB-lite"/>
    </source>
</evidence>
<dbReference type="Gene3D" id="1.10.10.1330">
    <property type="entry name" value="RNA polymerase sigma-54 factor, core-binding domain"/>
    <property type="match status" value="1"/>
</dbReference>
<dbReference type="GO" id="GO:0016987">
    <property type="term" value="F:sigma factor activity"/>
    <property type="evidence" value="ECO:0007669"/>
    <property type="project" value="UniProtKB-KW"/>
</dbReference>
<dbReference type="PANTHER" id="PTHR32248">
    <property type="entry name" value="RNA POLYMERASE SIGMA-54 FACTOR"/>
    <property type="match status" value="1"/>
</dbReference>
<comment type="caution">
    <text evidence="13">The sequence shown here is derived from an EMBL/GenBank/DDBJ whole genome shotgun (WGS) entry which is preliminary data.</text>
</comment>
<sequence>MSARLRQAVSLLAQSNQELLGTLTALAETNPLLIVTPPSLDPSSYPAPFPSPFPAPPERRDAQSREETGEYEDGALPGPDARSHGRADTVPDAEGRASGVAPSAPSLEAVMAGQIALAFSDSDDRRIALALLSALDESGRLSSPPAALAAECGASGERLDAIRRIMMQFDPVGCFALTLEECLAAQFREKNRYDPAVSCLLAHLDWLAKGEHLRLRKACQLDAGDYADLLAELRRCTPRPGAAFTPEPQTILPDLHVFPRDGRLVVRLDPRSWPRLEIDGALYARLLQGNDVDRGYAREKKEEAEATLHAVEQRARSILLVGGAIVRHQARFLQDGESELRRLTLRDVAERTGLHESTVSRLTATRFIGTPRGVLPLRRFFSSAPGQGHAPAVAVPDRDSNDAHDPGASPGESRRSAEDGTNETRLGAAAIQARIRRLILNETPENILSDEDVTRTLQASGIAIQRRTVAKYREALGIPGSARRRRDRKGLAG</sequence>
<dbReference type="InterPro" id="IPR007046">
    <property type="entry name" value="RNA_pol_sigma_54_core-bd"/>
</dbReference>
<dbReference type="PIRSF" id="PIRSF000774">
    <property type="entry name" value="RpoN"/>
    <property type="match status" value="1"/>
</dbReference>
<proteinExistence type="inferred from homology"/>
<feature type="compositionally biased region" description="Pro residues" evidence="10">
    <location>
        <begin position="45"/>
        <end position="56"/>
    </location>
</feature>
<evidence type="ECO:0000256" key="5">
    <source>
        <dbReference type="ARBA" id="ARBA00023015"/>
    </source>
</evidence>
<gene>
    <name evidence="13" type="primary">rpoN1</name>
    <name evidence="13" type="ORF">SSA02_06150</name>
</gene>
<dbReference type="EMBL" id="BJVC01000001">
    <property type="protein sequence ID" value="GEL01452.1"/>
    <property type="molecule type" value="Genomic_DNA"/>
</dbReference>
<keyword evidence="8 9" id="KW-0804">Transcription</keyword>
<comment type="similarity">
    <text evidence="1 9">Belongs to the sigma-54 factor family.</text>
</comment>
<feature type="compositionally biased region" description="Basic and acidic residues" evidence="10">
    <location>
        <begin position="396"/>
        <end position="405"/>
    </location>
</feature>
<dbReference type="GO" id="GO:0006352">
    <property type="term" value="P:DNA-templated transcription initiation"/>
    <property type="evidence" value="ECO:0007669"/>
    <property type="project" value="InterPro"/>
</dbReference>
<feature type="region of interest" description="Disordered" evidence="10">
    <location>
        <begin position="37"/>
        <end position="101"/>
    </location>
</feature>
<feature type="domain" description="RNA polymerase sigma factor 54 DNA-binding" evidence="11">
    <location>
        <begin position="419"/>
        <end position="486"/>
    </location>
</feature>
<dbReference type="PRINTS" id="PR00045">
    <property type="entry name" value="SIGMA54FCT"/>
</dbReference>
<dbReference type="Gene3D" id="1.10.10.10">
    <property type="entry name" value="Winged helix-like DNA-binding domain superfamily/Winged helix DNA-binding domain"/>
    <property type="match status" value="1"/>
</dbReference>
<dbReference type="GO" id="GO:0003677">
    <property type="term" value="F:DNA binding"/>
    <property type="evidence" value="ECO:0007669"/>
    <property type="project" value="UniProtKB-KW"/>
</dbReference>
<accession>A0A511BN17</accession>
<keyword evidence="2 9" id="KW-0240">DNA-directed RNA polymerase</keyword>
<evidence type="ECO:0000256" key="1">
    <source>
        <dbReference type="ARBA" id="ARBA00008798"/>
    </source>
</evidence>
<feature type="domain" description="RNA polymerase sigma factor 54 core-binding" evidence="12">
    <location>
        <begin position="102"/>
        <end position="279"/>
    </location>
</feature>
<evidence type="ECO:0000256" key="3">
    <source>
        <dbReference type="ARBA" id="ARBA00022679"/>
    </source>
</evidence>
<dbReference type="PANTHER" id="PTHR32248:SF4">
    <property type="entry name" value="RNA POLYMERASE SIGMA-54 FACTOR"/>
    <property type="match status" value="1"/>
</dbReference>
<keyword evidence="14" id="KW-1185">Reference proteome</keyword>
<keyword evidence="7 9" id="KW-0238">DNA-binding</keyword>
<dbReference type="PROSITE" id="PS00718">
    <property type="entry name" value="SIGMA54_2"/>
    <property type="match status" value="1"/>
</dbReference>
<name>A0A511BN17_9PROT</name>
<evidence type="ECO:0000256" key="8">
    <source>
        <dbReference type="ARBA" id="ARBA00023163"/>
    </source>
</evidence>
<organism evidence="13 14">
    <name type="scientific">Swaminathania salitolerans</name>
    <dbReference type="NCBI Taxonomy" id="182838"/>
    <lineage>
        <taxon>Bacteria</taxon>
        <taxon>Pseudomonadati</taxon>
        <taxon>Pseudomonadota</taxon>
        <taxon>Alphaproteobacteria</taxon>
        <taxon>Acetobacterales</taxon>
        <taxon>Acetobacteraceae</taxon>
        <taxon>Swaminathania</taxon>
    </lineage>
</organism>
<dbReference type="PROSITE" id="PS50044">
    <property type="entry name" value="SIGMA54_3"/>
    <property type="match status" value="1"/>
</dbReference>
<feature type="domain" description="RNA polymerase sigma factor 54 DNA-binding" evidence="11">
    <location>
        <begin position="296"/>
        <end position="385"/>
    </location>
</feature>
<dbReference type="GO" id="GO:0000428">
    <property type="term" value="C:DNA-directed RNA polymerase complex"/>
    <property type="evidence" value="ECO:0007669"/>
    <property type="project" value="UniProtKB-KW"/>
</dbReference>
<evidence type="ECO:0000313" key="14">
    <source>
        <dbReference type="Proteomes" id="UP000321405"/>
    </source>
</evidence>
<dbReference type="InterPro" id="IPR038709">
    <property type="entry name" value="RpoN_core-bd_sf"/>
</dbReference>
<evidence type="ECO:0000256" key="4">
    <source>
        <dbReference type="ARBA" id="ARBA00022695"/>
    </source>
</evidence>
<evidence type="ECO:0000256" key="9">
    <source>
        <dbReference type="PIRNR" id="PIRNR000774"/>
    </source>
</evidence>
<dbReference type="OrthoDB" id="9814402at2"/>
<dbReference type="InterPro" id="IPR036388">
    <property type="entry name" value="WH-like_DNA-bd_sf"/>
</dbReference>
<dbReference type="AlphaFoldDB" id="A0A511BN17"/>
<dbReference type="Proteomes" id="UP000321405">
    <property type="component" value="Unassembled WGS sequence"/>
</dbReference>
<feature type="compositionally biased region" description="Basic and acidic residues" evidence="10">
    <location>
        <begin position="57"/>
        <end position="68"/>
    </location>
</feature>
<keyword evidence="5 9" id="KW-0805">Transcription regulation</keyword>
<keyword evidence="3 9" id="KW-0808">Transferase</keyword>
<dbReference type="GO" id="GO:0001216">
    <property type="term" value="F:DNA-binding transcription activator activity"/>
    <property type="evidence" value="ECO:0007669"/>
    <property type="project" value="InterPro"/>
</dbReference>
<evidence type="ECO:0000259" key="12">
    <source>
        <dbReference type="Pfam" id="PF04963"/>
    </source>
</evidence>
<dbReference type="InterPro" id="IPR000394">
    <property type="entry name" value="RNA_pol_sigma_54"/>
</dbReference>
<protein>
    <recommendedName>
        <fullName evidence="9">RNA polymerase sigma-54 factor</fullName>
    </recommendedName>
</protein>
<evidence type="ECO:0000256" key="2">
    <source>
        <dbReference type="ARBA" id="ARBA00022478"/>
    </source>
</evidence>
<dbReference type="Pfam" id="PF04552">
    <property type="entry name" value="Sigma54_DBD"/>
    <property type="match status" value="2"/>
</dbReference>
<feature type="compositionally biased region" description="Basic and acidic residues" evidence="10">
    <location>
        <begin position="81"/>
        <end position="95"/>
    </location>
</feature>
<reference evidence="13 14" key="1">
    <citation type="submission" date="2019-07" db="EMBL/GenBank/DDBJ databases">
        <title>Whole genome shotgun sequence of Swaminathania salitolerans NBRC 104436.</title>
        <authorList>
            <person name="Hosoyama A."/>
            <person name="Uohara A."/>
            <person name="Ohji S."/>
            <person name="Ichikawa N."/>
        </authorList>
    </citation>
    <scope>NUCLEOTIDE SEQUENCE [LARGE SCALE GENOMIC DNA]</scope>
    <source>
        <strain evidence="13 14">NBRC 104436</strain>
    </source>
</reference>
<dbReference type="Gene3D" id="1.10.10.60">
    <property type="entry name" value="Homeodomain-like"/>
    <property type="match status" value="1"/>
</dbReference>
<evidence type="ECO:0000259" key="11">
    <source>
        <dbReference type="Pfam" id="PF04552"/>
    </source>
</evidence>
<keyword evidence="4 9" id="KW-0548">Nucleotidyltransferase</keyword>
<dbReference type="InterPro" id="IPR007634">
    <property type="entry name" value="RNA_pol_sigma_54_DNA-bd"/>
</dbReference>
<feature type="region of interest" description="Disordered" evidence="10">
    <location>
        <begin position="385"/>
        <end position="424"/>
    </location>
</feature>
<keyword evidence="6 9" id="KW-0731">Sigma factor</keyword>